<evidence type="ECO:0000313" key="2">
    <source>
        <dbReference type="Proteomes" id="UP001267426"/>
    </source>
</evidence>
<organism evidence="1 2">
    <name type="scientific">Rubrivirga litoralis</name>
    <dbReference type="NCBI Taxonomy" id="3075598"/>
    <lineage>
        <taxon>Bacteria</taxon>
        <taxon>Pseudomonadati</taxon>
        <taxon>Rhodothermota</taxon>
        <taxon>Rhodothermia</taxon>
        <taxon>Rhodothermales</taxon>
        <taxon>Rubricoccaceae</taxon>
        <taxon>Rubrivirga</taxon>
    </lineage>
</organism>
<dbReference type="Gene3D" id="3.40.50.300">
    <property type="entry name" value="P-loop containing nucleotide triphosphate hydrolases"/>
    <property type="match status" value="1"/>
</dbReference>
<dbReference type="SUPFAM" id="SSF52540">
    <property type="entry name" value="P-loop containing nucleoside triphosphate hydrolases"/>
    <property type="match status" value="1"/>
</dbReference>
<keyword evidence="2" id="KW-1185">Reference proteome</keyword>
<proteinExistence type="predicted"/>
<name>A0ABU3BM55_9BACT</name>
<dbReference type="RefSeq" id="WP_311661322.1">
    <property type="nucleotide sequence ID" value="NZ_JAVRHT010000001.1"/>
</dbReference>
<dbReference type="PANTHER" id="PTHR30267:SF2">
    <property type="entry name" value="PROTEIN PRKA"/>
    <property type="match status" value="1"/>
</dbReference>
<dbReference type="EMBL" id="JAVRHT010000001">
    <property type="protein sequence ID" value="MDT0630306.1"/>
    <property type="molecule type" value="Genomic_DNA"/>
</dbReference>
<protein>
    <submittedName>
        <fullName evidence="1">Sigma 54-interacting transcriptional regulator</fullName>
    </submittedName>
</protein>
<comment type="caution">
    <text evidence="1">The sequence shown here is derived from an EMBL/GenBank/DDBJ whole genome shotgun (WGS) entry which is preliminary data.</text>
</comment>
<gene>
    <name evidence="1" type="ORF">RM540_00965</name>
</gene>
<dbReference type="InterPro" id="IPR027417">
    <property type="entry name" value="P-loop_NTPase"/>
</dbReference>
<dbReference type="Proteomes" id="UP001267426">
    <property type="component" value="Unassembled WGS sequence"/>
</dbReference>
<dbReference type="PANTHER" id="PTHR30267">
    <property type="entry name" value="PROTEIN KINASE PRKA"/>
    <property type="match status" value="1"/>
</dbReference>
<sequence>MTDAPDISTLGALKASGYRPRSVKDEVRANLVQRLKAGDDVFPGILGFDRTVIPQVQNALLGRHDFILLGLRGQAKSRIVRMLPSLLDEWVPEVEGSEIHDDPLAPVSKYARDLVAERGDETPVTWLHRSARYGEKLATPDTSIADLIGDIDPIKAATRKLTYADEEVIHFGIIPRTHRGIFAINELPDLQPRIQVGLLNIMEEQDIQIRGFNVRIPIDVLMVFTANPEDYTNRGSIITPLKDRIDSQILTHYPRELGIGVEITRQEAWDDRAGGDGAPETPAVHIPHVFREIIEQVAFEARASEYVDQKSGVSARLTRAALEDLVSAAERRALLNGEAETTARASDLEAVEPAVTGKVELVYEGEQEGAQEVARALVGRAVAAIMKTYLPDPAEKGSGESGGRAAYSEVLGWFSKGNAVDLDGDLPFADYAKALDRVDGLGKLVDAHTQPSSPAEKASVMELALEMLHQHSLVGKEVADDGASYADMMGSVLSGLGSYDDDDFDDDDDEYRRFN</sequence>
<accession>A0ABU3BM55</accession>
<evidence type="ECO:0000313" key="1">
    <source>
        <dbReference type="EMBL" id="MDT0630306.1"/>
    </source>
</evidence>
<reference evidence="1 2" key="1">
    <citation type="submission" date="2023-09" db="EMBL/GenBank/DDBJ databases">
        <authorList>
            <person name="Rey-Velasco X."/>
        </authorList>
    </citation>
    <scope>NUCLEOTIDE SEQUENCE [LARGE SCALE GENOMIC DNA]</scope>
    <source>
        <strain evidence="1 2">F394</strain>
    </source>
</reference>